<name>A0A255IJP8_9FIRM</name>
<dbReference type="AlphaFoldDB" id="A0A255IJP8"/>
<sequence length="162" mass="19330">MNNKESIQDNTSYDNVHNYYIDFIPKKIENRQYKEIKQFFLNNYLDNYAEKIISILMKLTVYFNLSMFLTEFPLELDSQESKEYSQLVGTDLYSLTIEEWTRIVNFVILEDISSLQILSKQPRFLISINGKFSNELCRIPENKVELIKEIVETEGLYLLKRE</sequence>
<dbReference type="Proteomes" id="UP000247523">
    <property type="component" value="Unassembled WGS sequence"/>
</dbReference>
<evidence type="ECO:0000313" key="2">
    <source>
        <dbReference type="EMBL" id="RDY27147.1"/>
    </source>
</evidence>
<reference evidence="2" key="3">
    <citation type="submission" date="2018-07" db="EMBL/GenBank/DDBJ databases">
        <authorList>
            <person name="Quirk P.G."/>
            <person name="Krulwich T.A."/>
        </authorList>
    </citation>
    <scope>NUCLEOTIDE SEQUENCE</scope>
    <source>
        <strain evidence="2">CCRI-19302</strain>
    </source>
</reference>
<accession>A0A255IJP8</accession>
<dbReference type="EMBL" id="NOKA02000117">
    <property type="protein sequence ID" value="RDY27147.1"/>
    <property type="molecule type" value="Genomic_DNA"/>
</dbReference>
<dbReference type="OrthoDB" id="3236025at2"/>
<proteinExistence type="predicted"/>
<reference evidence="2 3" key="1">
    <citation type="journal article" date="2017" name="Genome Announc.">
        <title>Draft Genome Sequence of a Sporulating and Motile Strain of Lachnotalea glycerini Isolated from Water in Quebec City, Canada.</title>
        <authorList>
            <person name="Maheux A.F."/>
            <person name="Boudreau D.K."/>
            <person name="Berube E."/>
            <person name="Boissinot M."/>
            <person name="Raymond F."/>
            <person name="Brodeur S."/>
            <person name="Corbeil J."/>
            <person name="Isabel S."/>
            <person name="Omar R.F."/>
            <person name="Bergeron M.G."/>
        </authorList>
    </citation>
    <scope>NUCLEOTIDE SEQUENCE [LARGE SCALE GENOMIC DNA]</scope>
    <source>
        <strain evidence="2 3">CCRI-19302</strain>
    </source>
</reference>
<reference evidence="1 4" key="2">
    <citation type="submission" date="2018-05" db="EMBL/GenBank/DDBJ databases">
        <title>Genomic Encyclopedia of Type Strains, Phase IV (KMG-IV): sequencing the most valuable type-strain genomes for metagenomic binning, comparative biology and taxonomic classification.</title>
        <authorList>
            <person name="Goeker M."/>
        </authorList>
    </citation>
    <scope>NUCLEOTIDE SEQUENCE [LARGE SCALE GENOMIC DNA]</scope>
    <source>
        <strain evidence="1 4">DSM 28816</strain>
    </source>
</reference>
<organism evidence="2 3">
    <name type="scientific">Lachnotalea glycerini</name>
    <dbReference type="NCBI Taxonomy" id="1763509"/>
    <lineage>
        <taxon>Bacteria</taxon>
        <taxon>Bacillati</taxon>
        <taxon>Bacillota</taxon>
        <taxon>Clostridia</taxon>
        <taxon>Lachnospirales</taxon>
        <taxon>Lachnospiraceae</taxon>
        <taxon>Lachnotalea</taxon>
    </lineage>
</organism>
<keyword evidence="3" id="KW-1185">Reference proteome</keyword>
<dbReference type="EMBL" id="QICS01000003">
    <property type="protein sequence ID" value="PXV91779.1"/>
    <property type="molecule type" value="Genomic_DNA"/>
</dbReference>
<dbReference type="Proteomes" id="UP000216411">
    <property type="component" value="Unassembled WGS sequence"/>
</dbReference>
<evidence type="ECO:0000313" key="3">
    <source>
        <dbReference type="Proteomes" id="UP000216411"/>
    </source>
</evidence>
<gene>
    <name evidence="1" type="ORF">C8E03_103348</name>
    <name evidence="2" type="ORF">CG710_020990</name>
</gene>
<dbReference type="RefSeq" id="WP_094377388.1">
    <property type="nucleotide sequence ID" value="NZ_NOKA02000117.1"/>
</dbReference>
<protein>
    <submittedName>
        <fullName evidence="2">Uncharacterized protein</fullName>
    </submittedName>
</protein>
<evidence type="ECO:0000313" key="4">
    <source>
        <dbReference type="Proteomes" id="UP000247523"/>
    </source>
</evidence>
<comment type="caution">
    <text evidence="2">The sequence shown here is derived from an EMBL/GenBank/DDBJ whole genome shotgun (WGS) entry which is preliminary data.</text>
</comment>
<evidence type="ECO:0000313" key="1">
    <source>
        <dbReference type="EMBL" id="PXV91779.1"/>
    </source>
</evidence>